<dbReference type="Pfam" id="PF13730">
    <property type="entry name" value="HTH_36"/>
    <property type="match status" value="1"/>
</dbReference>
<dbReference type="InterPro" id="IPR036390">
    <property type="entry name" value="WH_DNA-bd_sf"/>
</dbReference>
<feature type="region of interest" description="Disordered" evidence="1">
    <location>
        <begin position="105"/>
        <end position="166"/>
    </location>
</feature>
<reference evidence="2 3" key="1">
    <citation type="submission" date="2019-11" db="EMBL/GenBank/DDBJ databases">
        <authorList>
            <person name="Zhang X.Y."/>
        </authorList>
    </citation>
    <scope>NUCLEOTIDE SEQUENCE [LARGE SCALE GENOMIC DNA]</scope>
    <source>
        <strain evidence="2 3">C176</strain>
    </source>
</reference>
<evidence type="ECO:0000256" key="1">
    <source>
        <dbReference type="SAM" id="MobiDB-lite"/>
    </source>
</evidence>
<dbReference type="RefSeq" id="WP_153718864.1">
    <property type="nucleotide sequence ID" value="NZ_WJPP01000002.1"/>
</dbReference>
<name>A0A6N7QTZ7_9GAMM</name>
<dbReference type="EMBL" id="WJPP01000002">
    <property type="protein sequence ID" value="MRH77797.1"/>
    <property type="molecule type" value="Genomic_DNA"/>
</dbReference>
<keyword evidence="3" id="KW-1185">Reference proteome</keyword>
<organism evidence="2 3">
    <name type="scientific">Spiribacter salilacus</name>
    <dbReference type="NCBI Taxonomy" id="2664894"/>
    <lineage>
        <taxon>Bacteria</taxon>
        <taxon>Pseudomonadati</taxon>
        <taxon>Pseudomonadota</taxon>
        <taxon>Gammaproteobacteria</taxon>
        <taxon>Chromatiales</taxon>
        <taxon>Ectothiorhodospiraceae</taxon>
        <taxon>Spiribacter</taxon>
    </lineage>
</organism>
<dbReference type="AlphaFoldDB" id="A0A6N7QTZ7"/>
<sequence length="240" mass="27006">MRQKKSPANSEANAVHQQNTTLSLVQKLEWLQALAKTDPPLRRSEITVAITLANMANAKTGVCWPSLNTLAQSTNADRRSVVRAINQLSRAGFIQVERTQGRSNVYRLNPTSDTDVTPLVTPMSPTSDASVTPPVTPMSPKSMNESDKESVNQSEQPQSDKHPQFWQAGVKRAQVRECERRIDALVASGVELKTIVDGANRWMRYTRQSNSQPMTPLKWLDAEGWRDQWQTEPVKKRRML</sequence>
<dbReference type="Proteomes" id="UP000433788">
    <property type="component" value="Unassembled WGS sequence"/>
</dbReference>
<accession>A0A6N7QTZ7</accession>
<proteinExistence type="predicted"/>
<comment type="caution">
    <text evidence="2">The sequence shown here is derived from an EMBL/GenBank/DDBJ whole genome shotgun (WGS) entry which is preliminary data.</text>
</comment>
<dbReference type="InterPro" id="IPR036388">
    <property type="entry name" value="WH-like_DNA-bd_sf"/>
</dbReference>
<gene>
    <name evidence="2" type="ORF">GH984_03685</name>
</gene>
<dbReference type="Gene3D" id="1.10.10.10">
    <property type="entry name" value="Winged helix-like DNA-binding domain superfamily/Winged helix DNA-binding domain"/>
    <property type="match status" value="1"/>
</dbReference>
<evidence type="ECO:0008006" key="4">
    <source>
        <dbReference type="Google" id="ProtNLM"/>
    </source>
</evidence>
<protein>
    <recommendedName>
        <fullName evidence="4">Helix-turn-helix domain-containing protein</fullName>
    </recommendedName>
</protein>
<evidence type="ECO:0000313" key="3">
    <source>
        <dbReference type="Proteomes" id="UP000433788"/>
    </source>
</evidence>
<evidence type="ECO:0000313" key="2">
    <source>
        <dbReference type="EMBL" id="MRH77797.1"/>
    </source>
</evidence>
<dbReference type="SUPFAM" id="SSF46785">
    <property type="entry name" value="Winged helix' DNA-binding domain"/>
    <property type="match status" value="1"/>
</dbReference>